<evidence type="ECO:0000256" key="6">
    <source>
        <dbReference type="ARBA" id="ARBA00022741"/>
    </source>
</evidence>
<keyword evidence="10" id="KW-0449">Lipoprotein</keyword>
<dbReference type="Gene3D" id="3.30.200.20">
    <property type="entry name" value="Phosphorylase Kinase, domain 1"/>
    <property type="match status" value="1"/>
</dbReference>
<dbReference type="InterPro" id="IPR011009">
    <property type="entry name" value="Kinase-like_dom_sf"/>
</dbReference>
<evidence type="ECO:0000256" key="4">
    <source>
        <dbReference type="ARBA" id="ARBA00022527"/>
    </source>
</evidence>
<dbReference type="PANTHER" id="PTHR47985">
    <property type="entry name" value="OS07G0668900 PROTEIN"/>
    <property type="match status" value="1"/>
</dbReference>
<dbReference type="GO" id="GO:0005886">
    <property type="term" value="C:plasma membrane"/>
    <property type="evidence" value="ECO:0007669"/>
    <property type="project" value="UniProtKB-SubCell"/>
</dbReference>
<protein>
    <recommendedName>
        <fullName evidence="14">Protein kinase domain-containing protein</fullName>
    </recommendedName>
</protein>
<dbReference type="PROSITE" id="PS00108">
    <property type="entry name" value="PROTEIN_KINASE_ST"/>
    <property type="match status" value="1"/>
</dbReference>
<proteinExistence type="inferred from homology"/>
<evidence type="ECO:0000256" key="11">
    <source>
        <dbReference type="PROSITE-ProRule" id="PRU10141"/>
    </source>
</evidence>
<evidence type="ECO:0000256" key="12">
    <source>
        <dbReference type="RuleBase" id="RU000304"/>
    </source>
</evidence>
<evidence type="ECO:0000256" key="1">
    <source>
        <dbReference type="ARBA" id="ARBA00004193"/>
    </source>
</evidence>
<dbReference type="PROSITE" id="PS00107">
    <property type="entry name" value="PROTEIN_KINASE_ATP"/>
    <property type="match status" value="1"/>
</dbReference>
<feature type="compositionally biased region" description="Polar residues" evidence="13">
    <location>
        <begin position="342"/>
        <end position="353"/>
    </location>
</feature>
<dbReference type="GO" id="GO:0004674">
    <property type="term" value="F:protein serine/threonine kinase activity"/>
    <property type="evidence" value="ECO:0007669"/>
    <property type="project" value="UniProtKB-KW"/>
</dbReference>
<dbReference type="GO" id="GO:0005524">
    <property type="term" value="F:ATP binding"/>
    <property type="evidence" value="ECO:0007669"/>
    <property type="project" value="UniProtKB-UniRule"/>
</dbReference>
<dbReference type="OMA" id="SVANECE"/>
<comment type="similarity">
    <text evidence="2">Belongs to the protein kinase superfamily. Ser/Thr protein kinase family.</text>
</comment>
<dbReference type="InterPro" id="IPR000719">
    <property type="entry name" value="Prot_kinase_dom"/>
</dbReference>
<dbReference type="EMBL" id="LNRQ01000002">
    <property type="protein sequence ID" value="KZN05186.1"/>
    <property type="molecule type" value="Genomic_DNA"/>
</dbReference>
<dbReference type="PANTHER" id="PTHR47985:SF41">
    <property type="entry name" value="SERINE_THREONINE-PROTEIN KINASE PBL5-RELATED"/>
    <property type="match status" value="1"/>
</dbReference>
<keyword evidence="7" id="KW-0418">Kinase</keyword>
<accession>A0A166DF43</accession>
<keyword evidence="5" id="KW-0808">Transferase</keyword>
<keyword evidence="4 12" id="KW-0723">Serine/threonine-protein kinase</keyword>
<evidence type="ECO:0000256" key="5">
    <source>
        <dbReference type="ARBA" id="ARBA00022679"/>
    </source>
</evidence>
<comment type="subcellular location">
    <subcellularLocation>
        <location evidence="1">Cell membrane</location>
        <topology evidence="1">Lipid-anchor</topology>
    </subcellularLocation>
</comment>
<evidence type="ECO:0000259" key="14">
    <source>
        <dbReference type="PROSITE" id="PS50011"/>
    </source>
</evidence>
<dbReference type="SUPFAM" id="SSF56112">
    <property type="entry name" value="Protein kinase-like (PK-like)"/>
    <property type="match status" value="1"/>
</dbReference>
<comment type="caution">
    <text evidence="15">The sequence shown here is derived from an EMBL/GenBank/DDBJ whole genome shotgun (WGS) entry which is preliminary data.</text>
</comment>
<evidence type="ECO:0000256" key="9">
    <source>
        <dbReference type="ARBA" id="ARBA00023136"/>
    </source>
</evidence>
<evidence type="ECO:0000256" key="10">
    <source>
        <dbReference type="ARBA" id="ARBA00023288"/>
    </source>
</evidence>
<dbReference type="FunFam" id="1.10.510.10:FF:000032">
    <property type="entry name" value="Serine/threonine-protein kinase PBS1"/>
    <property type="match status" value="1"/>
</dbReference>
<keyword evidence="6 11" id="KW-0547">Nucleotide-binding</keyword>
<dbReference type="PROSITE" id="PS50011">
    <property type="entry name" value="PROTEIN_KINASE_DOM"/>
    <property type="match status" value="1"/>
</dbReference>
<keyword evidence="3" id="KW-1003">Cell membrane</keyword>
<evidence type="ECO:0000256" key="7">
    <source>
        <dbReference type="ARBA" id="ARBA00022777"/>
    </source>
</evidence>
<feature type="region of interest" description="Disordered" evidence="13">
    <location>
        <begin position="342"/>
        <end position="369"/>
    </location>
</feature>
<gene>
    <name evidence="15" type="ORF">DCAR_006023</name>
</gene>
<dbReference type="Pfam" id="PF00069">
    <property type="entry name" value="Pkinase"/>
    <property type="match status" value="1"/>
</dbReference>
<evidence type="ECO:0000256" key="13">
    <source>
        <dbReference type="SAM" id="MobiDB-lite"/>
    </source>
</evidence>
<dbReference type="AlphaFoldDB" id="A0A166DF43"/>
<dbReference type="Gramene" id="KZN05186">
    <property type="protein sequence ID" value="KZN05186"/>
    <property type="gene ID" value="DCAR_006023"/>
</dbReference>
<organism evidence="15">
    <name type="scientific">Daucus carota subsp. sativus</name>
    <name type="common">Carrot</name>
    <dbReference type="NCBI Taxonomy" id="79200"/>
    <lineage>
        <taxon>Eukaryota</taxon>
        <taxon>Viridiplantae</taxon>
        <taxon>Streptophyta</taxon>
        <taxon>Embryophyta</taxon>
        <taxon>Tracheophyta</taxon>
        <taxon>Spermatophyta</taxon>
        <taxon>Magnoliopsida</taxon>
        <taxon>eudicotyledons</taxon>
        <taxon>Gunneridae</taxon>
        <taxon>Pentapetalae</taxon>
        <taxon>asterids</taxon>
        <taxon>campanulids</taxon>
        <taxon>Apiales</taxon>
        <taxon>Apiaceae</taxon>
        <taxon>Apioideae</taxon>
        <taxon>Scandiceae</taxon>
        <taxon>Daucinae</taxon>
        <taxon>Daucus</taxon>
        <taxon>Daucus sect. Daucus</taxon>
    </lineage>
</organism>
<keyword evidence="9" id="KW-0472">Membrane</keyword>
<evidence type="ECO:0000313" key="15">
    <source>
        <dbReference type="EMBL" id="KZN05186.1"/>
    </source>
</evidence>
<dbReference type="InterPro" id="IPR008271">
    <property type="entry name" value="Ser/Thr_kinase_AS"/>
</dbReference>
<dbReference type="Gene3D" id="1.10.510.10">
    <property type="entry name" value="Transferase(Phosphotransferase) domain 1"/>
    <property type="match status" value="1"/>
</dbReference>
<feature type="binding site" evidence="11">
    <location>
        <position position="127"/>
    </location>
    <ligand>
        <name>ATP</name>
        <dbReference type="ChEBI" id="CHEBI:30616"/>
    </ligand>
</feature>
<evidence type="ECO:0000256" key="8">
    <source>
        <dbReference type="ARBA" id="ARBA00022840"/>
    </source>
</evidence>
<feature type="domain" description="Protein kinase" evidence="14">
    <location>
        <begin position="98"/>
        <end position="335"/>
    </location>
</feature>
<dbReference type="SMART" id="SM00220">
    <property type="entry name" value="S_TKc"/>
    <property type="match status" value="1"/>
</dbReference>
<evidence type="ECO:0000256" key="2">
    <source>
        <dbReference type="ARBA" id="ARBA00008684"/>
    </source>
</evidence>
<evidence type="ECO:0000256" key="3">
    <source>
        <dbReference type="ARBA" id="ARBA00022475"/>
    </source>
</evidence>
<sequence length="369" mass="41529">MAAENDRKVNFMLEKWLMIIEEEGDLEMVILGKTFDGNYTLETTLNDDVKNEESKKAVDQSVAVQQDTNYKVDRDVRMDAIKATSFTFKELQYATENFKPDNFLGEGGFGKVFKGILKDTAQVVAIKQLDRNGGQGIREFVVEVMTLGPRRRPIDWNTRMKIAAGAACGLEYLHDKMNPPVIYRDLKSSNILLGEDYYPKLSDFGLAKVGPTGDDTHVSTRVMGTYGYCAPDYAMTGQLTFKSDIYSFGVLLLEIITGRKAIDFSKRSRDQNLVAWARPLVRDLKKFYQMVDPVLQGQYPVKGLYQALSVAAMCVQEEPSLRPLVADVVKALDYLASQTYDPQTQRVQNSGRPTPSHRPDVNDNEQNVS</sequence>
<name>A0A166DF43_DAUCS</name>
<keyword evidence="8 11" id="KW-0067">ATP-binding</keyword>
<dbReference type="InterPro" id="IPR017441">
    <property type="entry name" value="Protein_kinase_ATP_BS"/>
</dbReference>
<reference evidence="15" key="1">
    <citation type="journal article" date="2016" name="Nat. Genet.">
        <title>A high-quality carrot genome assembly provides new insights into carotenoid accumulation and asterid genome evolution.</title>
        <authorList>
            <person name="Iorizzo M."/>
            <person name="Ellison S."/>
            <person name="Senalik D."/>
            <person name="Zeng P."/>
            <person name="Satapoomin P."/>
            <person name="Huang J."/>
            <person name="Bowman M."/>
            <person name="Iovene M."/>
            <person name="Sanseverino W."/>
            <person name="Cavagnaro P."/>
            <person name="Yildiz M."/>
            <person name="Macko-Podgorni A."/>
            <person name="Moranska E."/>
            <person name="Grzebelus E."/>
            <person name="Grzebelus D."/>
            <person name="Ashrafi H."/>
            <person name="Zheng Z."/>
            <person name="Cheng S."/>
            <person name="Spooner D."/>
            <person name="Van Deynze A."/>
            <person name="Simon P."/>
        </authorList>
    </citation>
    <scope>NUCLEOTIDE SEQUENCE [LARGE SCALE GENOMIC DNA]</scope>
    <source>
        <tissue evidence="15">Leaf</tissue>
    </source>
</reference>